<feature type="binding site" evidence="4">
    <location>
        <begin position="80"/>
        <end position="83"/>
    </location>
    <ligand>
        <name>GTP</name>
        <dbReference type="ChEBI" id="CHEBI:37565"/>
    </ligand>
</feature>
<reference evidence="6" key="3">
    <citation type="journal article" date="2021" name="World Allergy Organ. J.">
        <title>Chromosome-level assembly of Dermatophagoides farinae genome and transcriptome reveals two novel allergens Der f 37 and Der f 39.</title>
        <authorList>
            <person name="Chen J."/>
            <person name="Cai Z."/>
            <person name="Fan D."/>
            <person name="Hu J."/>
            <person name="Hou Y."/>
            <person name="He Y."/>
            <person name="Zhang Z."/>
            <person name="Zhao Z."/>
            <person name="Gao P."/>
            <person name="Hu W."/>
            <person name="Sun J."/>
            <person name="Li J."/>
            <person name="Ji K."/>
        </authorList>
    </citation>
    <scope>NUCLEOTIDE SEQUENCE</scope>
    <source>
        <strain evidence="6">JKM2019</strain>
    </source>
</reference>
<evidence type="ECO:0000256" key="2">
    <source>
        <dbReference type="ARBA" id="ARBA00023134"/>
    </source>
</evidence>
<evidence type="ECO:0000259" key="5">
    <source>
        <dbReference type="PROSITE" id="PS51721"/>
    </source>
</evidence>
<dbReference type="EMBL" id="SDOV01000006">
    <property type="protein sequence ID" value="KAH7640203.1"/>
    <property type="molecule type" value="Genomic_DNA"/>
</dbReference>
<evidence type="ECO:0000256" key="4">
    <source>
        <dbReference type="PIRSR" id="PIRSR006230-1"/>
    </source>
</evidence>
<sequence>MQTSKFLFSSKFVARSTFQVDHKLQWFPGHMRKGLRDIGKVLRRTHCILEVHDARIPFSGRNLNLIKRLVSNKPIILILNKSDLLSAEFRPLIRSQLMEKMYKNDIHLEDIVFLDSIAANVKHAGYSNQFLSIILNSIEKIPNTIDESDFSTEEKSYNLLVMGIPNVGKSTIINRLRNVYLNKAGKATIIGAKAGVTKAVLERIKICDYPHKLYLFDTPGILEPSFNRNENNPTNSPEQFMRCALCGTISDEVIGKELIADYLLYWLNKQQRFDYVDFLGLPSPTNDINEALTHAAIKYNQFRPFKNLETGVQELKPNYIPLAEKFISEFRKGNFGHVLLDIDIIKTT</sequence>
<dbReference type="PANTHER" id="PTHR45782:SF4">
    <property type="entry name" value="MITOCHONDRIAL RIBOSOME-ASSOCIATED GTPASE 1"/>
    <property type="match status" value="1"/>
</dbReference>
<evidence type="ECO:0000256" key="1">
    <source>
        <dbReference type="ARBA" id="ARBA00022741"/>
    </source>
</evidence>
<dbReference type="EMBL" id="ASGP02000005">
    <property type="protein sequence ID" value="KAH9506629.1"/>
    <property type="molecule type" value="Genomic_DNA"/>
</dbReference>
<name>A0A922HUD8_DERFA</name>
<organism evidence="7 8">
    <name type="scientific">Dermatophagoides farinae</name>
    <name type="common">American house dust mite</name>
    <dbReference type="NCBI Taxonomy" id="6954"/>
    <lineage>
        <taxon>Eukaryota</taxon>
        <taxon>Metazoa</taxon>
        <taxon>Ecdysozoa</taxon>
        <taxon>Arthropoda</taxon>
        <taxon>Chelicerata</taxon>
        <taxon>Arachnida</taxon>
        <taxon>Acari</taxon>
        <taxon>Acariformes</taxon>
        <taxon>Sarcoptiformes</taxon>
        <taxon>Astigmata</taxon>
        <taxon>Psoroptidia</taxon>
        <taxon>Analgoidea</taxon>
        <taxon>Pyroglyphidae</taxon>
        <taxon>Dermatophagoidinae</taxon>
        <taxon>Dermatophagoides</taxon>
    </lineage>
</organism>
<keyword evidence="1 4" id="KW-0547">Nucleotide-binding</keyword>
<evidence type="ECO:0000313" key="8">
    <source>
        <dbReference type="Proteomes" id="UP000790347"/>
    </source>
</evidence>
<feature type="binding site" evidence="4">
    <location>
        <position position="220"/>
    </location>
    <ligand>
        <name>GTP</name>
        <dbReference type="ChEBI" id="CHEBI:37565"/>
    </ligand>
</feature>
<reference evidence="6" key="2">
    <citation type="submission" date="2020-06" db="EMBL/GenBank/DDBJ databases">
        <authorList>
            <person name="Ji K."/>
            <person name="Li J."/>
        </authorList>
    </citation>
    <scope>NUCLEOTIDE SEQUENCE</scope>
    <source>
        <strain evidence="6">JKM2019</strain>
        <tissue evidence="6">Whole body</tissue>
    </source>
</reference>
<keyword evidence="2 4" id="KW-0342">GTP-binding</keyword>
<dbReference type="InterPro" id="IPR030378">
    <property type="entry name" value="G_CP_dom"/>
</dbReference>
<accession>A0A922HUD8</accession>
<keyword evidence="8" id="KW-1185">Reference proteome</keyword>
<dbReference type="Gene3D" id="3.40.50.300">
    <property type="entry name" value="P-loop containing nucleotide triphosphate hydrolases"/>
    <property type="match status" value="1"/>
</dbReference>
<reference evidence="7" key="4">
    <citation type="journal article" date="2022" name="Res Sq">
        <title>Comparative Genomics Reveals Insights into the Divergent Evolution of Astigmatic Mites and Household Pest Adaptations.</title>
        <authorList>
            <person name="Xiong Q."/>
            <person name="Wan A.T.-Y."/>
            <person name="Liu X.-Y."/>
            <person name="Fung C.S.-H."/>
            <person name="Xiao X."/>
            <person name="Malainual N."/>
            <person name="Hou J."/>
            <person name="Wang L."/>
            <person name="Wang M."/>
            <person name="Yang K."/>
            <person name="Cui Y."/>
            <person name="Leung E."/>
            <person name="Nong W."/>
            <person name="Shin S.-K."/>
            <person name="Au S."/>
            <person name="Jeong K.Y."/>
            <person name="Chew F.T."/>
            <person name="Hui J."/>
            <person name="Leung T.F."/>
            <person name="Tungtrongchitr A."/>
            <person name="Zhong N."/>
            <person name="Liu Z."/>
            <person name="Tsui S."/>
        </authorList>
    </citation>
    <scope>NUCLEOTIDE SEQUENCE</scope>
    <source>
        <strain evidence="7">Derf</strain>
        <tissue evidence="7">Whole organism</tissue>
    </source>
</reference>
<feature type="binding site" evidence="4">
    <location>
        <begin position="166"/>
        <end position="171"/>
    </location>
    <ligand>
        <name>GTP</name>
        <dbReference type="ChEBI" id="CHEBI:37565"/>
    </ligand>
</feature>
<dbReference type="PRINTS" id="PR00326">
    <property type="entry name" value="GTP1OBG"/>
</dbReference>
<dbReference type="InterPro" id="IPR006073">
    <property type="entry name" value="GTP-bd"/>
</dbReference>
<dbReference type="FunFam" id="1.10.1580.10:FF:000004">
    <property type="entry name" value="Mitochondrial GTPase 1"/>
    <property type="match status" value="1"/>
</dbReference>
<evidence type="ECO:0000313" key="6">
    <source>
        <dbReference type="EMBL" id="KAH7640203.1"/>
    </source>
</evidence>
<evidence type="ECO:0000256" key="3">
    <source>
        <dbReference type="ARBA" id="ARBA00045284"/>
    </source>
</evidence>
<dbReference type="InterPro" id="IPR023179">
    <property type="entry name" value="GTP-bd_ortho_bundle_sf"/>
</dbReference>
<feature type="domain" description="CP-type G" evidence="5">
    <location>
        <begin position="32"/>
        <end position="224"/>
    </location>
</feature>
<dbReference type="AlphaFoldDB" id="A0A922HUD8"/>
<dbReference type="PIRSF" id="PIRSF006230">
    <property type="entry name" value="MG442"/>
    <property type="match status" value="1"/>
</dbReference>
<dbReference type="GO" id="GO:0005739">
    <property type="term" value="C:mitochondrion"/>
    <property type="evidence" value="ECO:0007669"/>
    <property type="project" value="TreeGrafter"/>
</dbReference>
<evidence type="ECO:0000313" key="7">
    <source>
        <dbReference type="EMBL" id="KAH9506629.1"/>
    </source>
</evidence>
<dbReference type="PROSITE" id="PS51721">
    <property type="entry name" value="G_CP"/>
    <property type="match status" value="1"/>
</dbReference>
<dbReference type="SUPFAM" id="SSF52540">
    <property type="entry name" value="P-loop containing nucleoside triphosphate hydrolases"/>
    <property type="match status" value="1"/>
</dbReference>
<dbReference type="CDD" id="cd01856">
    <property type="entry name" value="YlqF"/>
    <property type="match status" value="1"/>
</dbReference>
<dbReference type="PANTHER" id="PTHR45782">
    <property type="entry name" value="MITOCHONDRIAL RIBOSOME-ASSOCIATED GTPASE 1"/>
    <property type="match status" value="1"/>
</dbReference>
<gene>
    <name evidence="7" type="primary">MTG1</name>
    <name evidence="7" type="ORF">DERF_011353</name>
    <name evidence="6" type="ORF">HUG17_10683</name>
</gene>
<dbReference type="OrthoDB" id="269151at2759"/>
<dbReference type="InterPro" id="IPR027417">
    <property type="entry name" value="P-loop_NTPase"/>
</dbReference>
<dbReference type="Pfam" id="PF01926">
    <property type="entry name" value="MMR_HSR1"/>
    <property type="match status" value="1"/>
</dbReference>
<dbReference type="Proteomes" id="UP000828236">
    <property type="component" value="Unassembled WGS sequence"/>
</dbReference>
<comment type="caution">
    <text evidence="7">The sequence shown here is derived from an EMBL/GenBank/DDBJ whole genome shotgun (WGS) entry which is preliminary data.</text>
</comment>
<dbReference type="GO" id="GO:0005525">
    <property type="term" value="F:GTP binding"/>
    <property type="evidence" value="ECO:0007669"/>
    <property type="project" value="UniProtKB-KW"/>
</dbReference>
<dbReference type="Gene3D" id="1.10.1580.10">
    <property type="match status" value="1"/>
</dbReference>
<dbReference type="GO" id="GO:0003924">
    <property type="term" value="F:GTPase activity"/>
    <property type="evidence" value="ECO:0007669"/>
    <property type="project" value="TreeGrafter"/>
</dbReference>
<dbReference type="GO" id="GO:0032543">
    <property type="term" value="P:mitochondrial translation"/>
    <property type="evidence" value="ECO:0007669"/>
    <property type="project" value="TreeGrafter"/>
</dbReference>
<proteinExistence type="predicted"/>
<dbReference type="Proteomes" id="UP000790347">
    <property type="component" value="Unassembled WGS sequence"/>
</dbReference>
<protein>
    <submittedName>
        <fullName evidence="6 7">Mitochondrial GTPase</fullName>
    </submittedName>
</protein>
<comment type="function">
    <text evidence="3">Plays a role in the regulation of the mitochondrial ribosome assembly and of translational activity. Displays mitochondrial GTPase activity.</text>
</comment>
<reference evidence="7" key="1">
    <citation type="submission" date="2013-05" db="EMBL/GenBank/DDBJ databases">
        <authorList>
            <person name="Yim A.K.Y."/>
            <person name="Chan T.F."/>
            <person name="Ji K.M."/>
            <person name="Liu X.Y."/>
            <person name="Zhou J.W."/>
            <person name="Li R.Q."/>
            <person name="Yang K.Y."/>
            <person name="Li J."/>
            <person name="Li M."/>
            <person name="Law P.T.W."/>
            <person name="Wu Y.L."/>
            <person name="Cai Z.L."/>
            <person name="Qin H."/>
            <person name="Bao Y."/>
            <person name="Leung R.K.K."/>
            <person name="Ng P.K.S."/>
            <person name="Zou J."/>
            <person name="Zhong X.J."/>
            <person name="Ran P.X."/>
            <person name="Zhong N.S."/>
            <person name="Liu Z.G."/>
            <person name="Tsui S.K.W."/>
        </authorList>
    </citation>
    <scope>NUCLEOTIDE SEQUENCE</scope>
    <source>
        <strain evidence="7">Derf</strain>
        <tissue evidence="7">Whole organism</tissue>
    </source>
</reference>
<dbReference type="InterPro" id="IPR016478">
    <property type="entry name" value="GTPase_MTG1"/>
</dbReference>